<evidence type="ECO:0000259" key="8">
    <source>
        <dbReference type="Pfam" id="PF13359"/>
    </source>
</evidence>
<keyword evidence="4" id="KW-0540">Nuclease</keyword>
<dbReference type="Pfam" id="PF13359">
    <property type="entry name" value="DDE_Tnp_4"/>
    <property type="match status" value="1"/>
</dbReference>
<reference evidence="10 11" key="1">
    <citation type="submission" date="2023-10" db="EMBL/GenBank/DDBJ databases">
        <title>Genome-Wide Identification Analysis in wild type Solanum Pinnatisectum Reveals Some Genes Defensing Phytophthora Infestans.</title>
        <authorList>
            <person name="Sun C."/>
        </authorList>
    </citation>
    <scope>NUCLEOTIDE SEQUENCE [LARGE SCALE GENOMIC DNA]</scope>
    <source>
        <strain evidence="10">LQN</strain>
        <tissue evidence="10">Leaf</tissue>
    </source>
</reference>
<dbReference type="GO" id="GO:0004518">
    <property type="term" value="F:nuclease activity"/>
    <property type="evidence" value="ECO:0007669"/>
    <property type="project" value="UniProtKB-KW"/>
</dbReference>
<dbReference type="InterPro" id="IPR045249">
    <property type="entry name" value="HARBI1-like"/>
</dbReference>
<gene>
    <name evidence="10" type="ORF">R3W88_015729</name>
</gene>
<name>A0AAV9KVQ0_9SOLN</name>
<feature type="domain" description="DDE Tnp4" evidence="8">
    <location>
        <begin position="163"/>
        <end position="326"/>
    </location>
</feature>
<accession>A0AAV9KVQ0</accession>
<proteinExistence type="inferred from homology"/>
<dbReference type="GO" id="GO:0046872">
    <property type="term" value="F:metal ion binding"/>
    <property type="evidence" value="ECO:0007669"/>
    <property type="project" value="UniProtKB-KW"/>
</dbReference>
<dbReference type="GO" id="GO:0016787">
    <property type="term" value="F:hydrolase activity"/>
    <property type="evidence" value="ECO:0007669"/>
    <property type="project" value="UniProtKB-KW"/>
</dbReference>
<dbReference type="PANTHER" id="PTHR22930:SF259">
    <property type="entry name" value="OS08G0106900 PROTEIN"/>
    <property type="match status" value="1"/>
</dbReference>
<keyword evidence="6" id="KW-0378">Hydrolase</keyword>
<comment type="similarity">
    <text evidence="3">Belongs to the HARBI1 family.</text>
</comment>
<dbReference type="AlphaFoldDB" id="A0AAV9KVQ0"/>
<dbReference type="InterPro" id="IPR058353">
    <property type="entry name" value="DUF8040"/>
</dbReference>
<protein>
    <recommendedName>
        <fullName evidence="12">DDE Tnp4 domain-containing protein</fullName>
    </recommendedName>
</protein>
<organism evidence="10 11">
    <name type="scientific">Solanum pinnatisectum</name>
    <name type="common">tansyleaf nightshade</name>
    <dbReference type="NCBI Taxonomy" id="50273"/>
    <lineage>
        <taxon>Eukaryota</taxon>
        <taxon>Viridiplantae</taxon>
        <taxon>Streptophyta</taxon>
        <taxon>Embryophyta</taxon>
        <taxon>Tracheophyta</taxon>
        <taxon>Spermatophyta</taxon>
        <taxon>Magnoliopsida</taxon>
        <taxon>eudicotyledons</taxon>
        <taxon>Gunneridae</taxon>
        <taxon>Pentapetalae</taxon>
        <taxon>asterids</taxon>
        <taxon>lamiids</taxon>
        <taxon>Solanales</taxon>
        <taxon>Solanaceae</taxon>
        <taxon>Solanoideae</taxon>
        <taxon>Solaneae</taxon>
        <taxon>Solanum</taxon>
    </lineage>
</organism>
<evidence type="ECO:0000256" key="6">
    <source>
        <dbReference type="ARBA" id="ARBA00022801"/>
    </source>
</evidence>
<evidence type="ECO:0008006" key="12">
    <source>
        <dbReference type="Google" id="ProtNLM"/>
    </source>
</evidence>
<keyword evidence="11" id="KW-1185">Reference proteome</keyword>
<evidence type="ECO:0000313" key="10">
    <source>
        <dbReference type="EMBL" id="KAK4717391.1"/>
    </source>
</evidence>
<comment type="subcellular location">
    <subcellularLocation>
        <location evidence="2">Nucleus</location>
    </subcellularLocation>
</comment>
<evidence type="ECO:0000256" key="7">
    <source>
        <dbReference type="ARBA" id="ARBA00023242"/>
    </source>
</evidence>
<evidence type="ECO:0000256" key="3">
    <source>
        <dbReference type="ARBA" id="ARBA00006958"/>
    </source>
</evidence>
<comment type="cofactor">
    <cofactor evidence="1">
        <name>a divalent metal cation</name>
        <dbReference type="ChEBI" id="CHEBI:60240"/>
    </cofactor>
</comment>
<dbReference type="EMBL" id="JAWPEI010000009">
    <property type="protein sequence ID" value="KAK4717391.1"/>
    <property type="molecule type" value="Genomic_DNA"/>
</dbReference>
<evidence type="ECO:0000256" key="2">
    <source>
        <dbReference type="ARBA" id="ARBA00004123"/>
    </source>
</evidence>
<evidence type="ECO:0000256" key="4">
    <source>
        <dbReference type="ARBA" id="ARBA00022722"/>
    </source>
</evidence>
<dbReference type="GO" id="GO:0005634">
    <property type="term" value="C:nucleus"/>
    <property type="evidence" value="ECO:0007669"/>
    <property type="project" value="UniProtKB-SubCell"/>
</dbReference>
<sequence length="391" mass="45087">MDDVDIELDELELVAAAAGYHYYNCIARQPSRGSTPKGSGFLSELLSADNDVCREMLRMDKHVFHKLCNILRERAMLRDTAGVMIEEQLAIFLNIVGHNERNRVIQERYQHSGETISRHFNNVLRSLKSLSREFLQLPPVSTPLQILESNRFYPYFEDCIGVIDGMRIPAHVPAKDQSRFRNRKGNLTQNVLAACTLDLQFIFVYPGWEGSATDSRVLRAVLDDPDQNFPPIPEGKYYLVDTGYVNMNGFIAPFPGIRYHLPEYRGANLLPRNANELFNHRHASLRNAIQKSFDVLKTRFPILKLAPQYAFHTQRDIVIAACVIHNHIRREDKSDWLFKDIEGRYVEELPDLDDNPDPHLAFQVQEQSASALRDSITAAMWNDFINKWDEW</sequence>
<evidence type="ECO:0000259" key="9">
    <source>
        <dbReference type="Pfam" id="PF26138"/>
    </source>
</evidence>
<dbReference type="PANTHER" id="PTHR22930">
    <property type="match status" value="1"/>
</dbReference>
<keyword evidence="5" id="KW-0479">Metal-binding</keyword>
<dbReference type="Pfam" id="PF26138">
    <property type="entry name" value="DUF8040"/>
    <property type="match status" value="1"/>
</dbReference>
<dbReference type="Proteomes" id="UP001311915">
    <property type="component" value="Unassembled WGS sequence"/>
</dbReference>
<evidence type="ECO:0000313" key="11">
    <source>
        <dbReference type="Proteomes" id="UP001311915"/>
    </source>
</evidence>
<evidence type="ECO:0000256" key="5">
    <source>
        <dbReference type="ARBA" id="ARBA00022723"/>
    </source>
</evidence>
<feature type="domain" description="DUF8040" evidence="9">
    <location>
        <begin position="35"/>
        <end position="127"/>
    </location>
</feature>
<dbReference type="InterPro" id="IPR027806">
    <property type="entry name" value="HARBI1_dom"/>
</dbReference>
<comment type="caution">
    <text evidence="10">The sequence shown here is derived from an EMBL/GenBank/DDBJ whole genome shotgun (WGS) entry which is preliminary data.</text>
</comment>
<evidence type="ECO:0000256" key="1">
    <source>
        <dbReference type="ARBA" id="ARBA00001968"/>
    </source>
</evidence>
<keyword evidence="7" id="KW-0539">Nucleus</keyword>